<organism evidence="1 2">
    <name type="scientific">Pseudorhodoplanes sinuspersici</name>
    <dbReference type="NCBI Taxonomy" id="1235591"/>
    <lineage>
        <taxon>Bacteria</taxon>
        <taxon>Pseudomonadati</taxon>
        <taxon>Pseudomonadota</taxon>
        <taxon>Alphaproteobacteria</taxon>
        <taxon>Hyphomicrobiales</taxon>
        <taxon>Pseudorhodoplanes</taxon>
    </lineage>
</organism>
<name>A0A1W6ZLW5_9HYPH</name>
<dbReference type="Gene3D" id="3.30.565.10">
    <property type="entry name" value="Histidine kinase-like ATPase, C-terminal domain"/>
    <property type="match status" value="1"/>
</dbReference>
<protein>
    <recommendedName>
        <fullName evidence="3">ATP-binding protein</fullName>
    </recommendedName>
</protein>
<dbReference type="STRING" id="1235591.CAK95_02685"/>
<accession>A0A1W6ZLW5</accession>
<sequence>MFLYHPALLLLLEFQTGMSIKIDLGNQVRQTVLPQWKPLLPLFEAVMNSFQAIKDAKLPKNIPGRIIIEIERQNELFKDESASIESFKITDNGIGLDDDNFDSFNTAFSRRKVAAGGKGLGRFTWLKAFEGAEIESIFRDTDGSLLSRSYVFSEAYNLDTAGLPKKLDNGIVGTTVRLFKLKKAYRDKVPRSVEAIIQKLIEHFILVFLEPDCPTVTLIDDGKKHVINDIFENDYKATASAHTFEIGEHKFSLHGFRLPTSRTTKHKLVYAADQRGVISDKLEDYMPNLSARLEDEDEKPFFYLAIVQSSYLSQHVNIGRTDFDFSVADDADLEFDSEEKRDLIPRADIRSKALEFIEKDLASIIETINTAKLERIRRYVHQEAPQYRVLMRNADKFINTLPPSPSRTQIEAALHRELHHRETELKREGSRIIREAEKIDDYEEYHKRFTQFLDEYNELGMSALAQYVGHRKIIVEFLERAIQLPDSEKAKYPLEEVVHKLVFPMHSTSADIPYNEQNLWMIDERLTYHSFIASDKQLRTLEMIKSKSALRGDIVIFDEKILFADTNPELHPINSITTIEFKRPGRDDYTDTDNPLAQSFKLIDEIRSGEFQIRGRPVSLANTNVPASIYCICDLTPTFRRVLKVQDAFVTPDNQGYYGFHRGFNAYYEIIDYTKMLRDAKNRNRIFFEKLNLVNNH</sequence>
<gene>
    <name evidence="1" type="ORF">CAK95_02685</name>
</gene>
<keyword evidence="2" id="KW-1185">Reference proteome</keyword>
<dbReference type="Proteomes" id="UP000194137">
    <property type="component" value="Chromosome"/>
</dbReference>
<evidence type="ECO:0000313" key="2">
    <source>
        <dbReference type="Proteomes" id="UP000194137"/>
    </source>
</evidence>
<dbReference type="KEGG" id="psin:CAK95_02685"/>
<dbReference type="SUPFAM" id="SSF55874">
    <property type="entry name" value="ATPase domain of HSP90 chaperone/DNA topoisomerase II/histidine kinase"/>
    <property type="match status" value="1"/>
</dbReference>
<evidence type="ECO:0000313" key="1">
    <source>
        <dbReference type="EMBL" id="ARP98110.1"/>
    </source>
</evidence>
<proteinExistence type="predicted"/>
<dbReference type="AlphaFoldDB" id="A0A1W6ZLW5"/>
<evidence type="ECO:0008006" key="3">
    <source>
        <dbReference type="Google" id="ProtNLM"/>
    </source>
</evidence>
<dbReference type="EMBL" id="CP021112">
    <property type="protein sequence ID" value="ARP98110.1"/>
    <property type="molecule type" value="Genomic_DNA"/>
</dbReference>
<reference evidence="1 2" key="1">
    <citation type="submission" date="2017-05" db="EMBL/GenBank/DDBJ databases">
        <title>Full genome sequence of Pseudorhodoplanes sinuspersici.</title>
        <authorList>
            <person name="Dastgheib S.M.M."/>
            <person name="Shavandi M."/>
            <person name="Tirandaz H."/>
        </authorList>
    </citation>
    <scope>NUCLEOTIDE SEQUENCE [LARGE SCALE GENOMIC DNA]</scope>
    <source>
        <strain evidence="1 2">RIPI110</strain>
    </source>
</reference>
<dbReference type="InterPro" id="IPR036890">
    <property type="entry name" value="HATPase_C_sf"/>
</dbReference>